<protein>
    <recommendedName>
        <fullName evidence="2">YCII-related domain-containing protein</fullName>
    </recommendedName>
</protein>
<dbReference type="InterPro" id="IPR011008">
    <property type="entry name" value="Dimeric_a/b-barrel"/>
</dbReference>
<dbReference type="PANTHER" id="PTHR35174:SF3">
    <property type="entry name" value="BLL7171 PROTEIN"/>
    <property type="match status" value="1"/>
</dbReference>
<dbReference type="OrthoDB" id="9807535at2"/>
<dbReference type="PANTHER" id="PTHR35174">
    <property type="entry name" value="BLL7171 PROTEIN-RELATED"/>
    <property type="match status" value="1"/>
</dbReference>
<gene>
    <name evidence="3" type="ORF">VW23_024275</name>
</gene>
<dbReference type="RefSeq" id="WP_069911010.1">
    <property type="nucleotide sequence ID" value="NZ_LAJE02000259.1"/>
</dbReference>
<accession>A0A1E5XMP2</accession>
<name>A0A1E5XMP2_9HYPH</name>
<evidence type="ECO:0000313" key="4">
    <source>
        <dbReference type="Proteomes" id="UP000095463"/>
    </source>
</evidence>
<comment type="caution">
    <text evidence="3">The sequence shown here is derived from an EMBL/GenBank/DDBJ whole genome shotgun (WGS) entry which is preliminary data.</text>
</comment>
<feature type="domain" description="YCII-related" evidence="2">
    <location>
        <begin position="4"/>
        <end position="98"/>
    </location>
</feature>
<dbReference type="EMBL" id="LAJE02000259">
    <property type="protein sequence ID" value="OEO29754.1"/>
    <property type="molecule type" value="Genomic_DNA"/>
</dbReference>
<reference evidence="3 4" key="1">
    <citation type="journal article" date="2015" name="Genome Announc.">
        <title>Genome Assemblies of Three Soil-Associated Devosia species: D. insulae, D. limi, and D. soli.</title>
        <authorList>
            <person name="Hassan Y.I."/>
            <person name="Lepp D."/>
            <person name="Zhou T."/>
        </authorList>
    </citation>
    <scope>NUCLEOTIDE SEQUENCE [LARGE SCALE GENOMIC DNA]</scope>
    <source>
        <strain evidence="3 4">DS-56</strain>
    </source>
</reference>
<dbReference type="Gene3D" id="3.30.70.1060">
    <property type="entry name" value="Dimeric alpha+beta barrel"/>
    <property type="match status" value="1"/>
</dbReference>
<dbReference type="InterPro" id="IPR005545">
    <property type="entry name" value="YCII"/>
</dbReference>
<evidence type="ECO:0000256" key="1">
    <source>
        <dbReference type="ARBA" id="ARBA00007689"/>
    </source>
</evidence>
<evidence type="ECO:0000259" key="2">
    <source>
        <dbReference type="Pfam" id="PF03795"/>
    </source>
</evidence>
<dbReference type="Pfam" id="PF03795">
    <property type="entry name" value="YCII"/>
    <property type="match status" value="1"/>
</dbReference>
<proteinExistence type="inferred from homology"/>
<comment type="similarity">
    <text evidence="1">Belongs to the YciI family.</text>
</comment>
<organism evidence="3 4">
    <name type="scientific">Devosia insulae DS-56</name>
    <dbReference type="NCBI Taxonomy" id="1116389"/>
    <lineage>
        <taxon>Bacteria</taxon>
        <taxon>Pseudomonadati</taxon>
        <taxon>Pseudomonadota</taxon>
        <taxon>Alphaproteobacteria</taxon>
        <taxon>Hyphomicrobiales</taxon>
        <taxon>Devosiaceae</taxon>
        <taxon>Devosia</taxon>
    </lineage>
</organism>
<evidence type="ECO:0000313" key="3">
    <source>
        <dbReference type="EMBL" id="OEO29754.1"/>
    </source>
</evidence>
<keyword evidence="4" id="KW-1185">Reference proteome</keyword>
<dbReference type="Proteomes" id="UP000095463">
    <property type="component" value="Unassembled WGS sequence"/>
</dbReference>
<sequence length="121" mass="13305">MTQYLVAIHHPDDFEPFSESDETRRDIADLNVAMQAAGIVRFVGGLDRPGAAKAVRRKPEGGLLVTDGPYIETKEHVGGFWVLELPDMDAALDWGKRAAVACRAPVEVRAFGTLEDRDKGR</sequence>
<dbReference type="SUPFAM" id="SSF54909">
    <property type="entry name" value="Dimeric alpha+beta barrel"/>
    <property type="match status" value="1"/>
</dbReference>
<dbReference type="AlphaFoldDB" id="A0A1E5XMP2"/>